<keyword evidence="1" id="KW-0472">Membrane</keyword>
<sequence>MISKKFLVIVLISQFFYSAFFLYDVLFLMTEGVWYWVIKYSSVLPFFFVVIWYVYNAISKKQSLQKIHHFSILFTLMVIVVTFVLAFLLSPPWYMPGNPINKKQCSEEAQLVIKKFNLTTIRGCTSVPEVVDGIPLQYVEIIHGAGMDCPAGCIFSRTFAYISLDKSVVFLKNRPTGYSLITSFSPRTDSGSIFRFDKCDQENQESKLVQQGHEYYWDMTFRKPISCQYSHIEKGQSATGNILRLKTQTVVFSGASIISVNNIEPGLIDSSGFDNSKLVVKTQPVETNTFTILSSQYETSGVGYMKDEKNIYYGATSDPRKLLMLKEADSKSFLPFYEVEKGALFGKDSNHVFFRGAIISNADPKTFVFIVRGPASFINIAKDKKHVFSNNLIVEGADPKTFIPLYYDKLLDYRGEKFFSRYAIDRSKSVIYYVKDDGIIYLTNTDTKTFEVFPARVDSCPDAGDDRHTYKEGVLFDVDYDKYRQCIIWGQM</sequence>
<feature type="transmembrane region" description="Helical" evidence="1">
    <location>
        <begin position="7"/>
        <end position="27"/>
    </location>
</feature>
<protein>
    <submittedName>
        <fullName evidence="2">Uncharacterized protein</fullName>
    </submittedName>
</protein>
<feature type="transmembrane region" description="Helical" evidence="1">
    <location>
        <begin position="33"/>
        <end position="55"/>
    </location>
</feature>
<dbReference type="InterPro" id="IPR027375">
    <property type="entry name" value="DKNYY"/>
</dbReference>
<dbReference type="AlphaFoldDB" id="A0A0G0Z4F2"/>
<comment type="caution">
    <text evidence="2">The sequence shown here is derived from an EMBL/GenBank/DDBJ whole genome shotgun (WGS) entry which is preliminary data.</text>
</comment>
<dbReference type="Proteomes" id="UP000033986">
    <property type="component" value="Unassembled WGS sequence"/>
</dbReference>
<proteinExistence type="predicted"/>
<evidence type="ECO:0000313" key="2">
    <source>
        <dbReference type="EMBL" id="KKS43590.1"/>
    </source>
</evidence>
<gene>
    <name evidence="2" type="ORF">UV07_C0031G0009</name>
</gene>
<name>A0A0G0Z4F2_9BACT</name>
<reference evidence="2 3" key="1">
    <citation type="journal article" date="2015" name="Nature">
        <title>rRNA introns, odd ribosomes, and small enigmatic genomes across a large radiation of phyla.</title>
        <authorList>
            <person name="Brown C.T."/>
            <person name="Hug L.A."/>
            <person name="Thomas B.C."/>
            <person name="Sharon I."/>
            <person name="Castelle C.J."/>
            <person name="Singh A."/>
            <person name="Wilkins M.J."/>
            <person name="Williams K.H."/>
            <person name="Banfield J.F."/>
        </authorList>
    </citation>
    <scope>NUCLEOTIDE SEQUENCE [LARGE SCALE GENOMIC DNA]</scope>
</reference>
<dbReference type="EMBL" id="LCDB01000031">
    <property type="protein sequence ID" value="KKS43590.1"/>
    <property type="molecule type" value="Genomic_DNA"/>
</dbReference>
<evidence type="ECO:0000256" key="1">
    <source>
        <dbReference type="SAM" id="Phobius"/>
    </source>
</evidence>
<feature type="transmembrane region" description="Helical" evidence="1">
    <location>
        <begin position="67"/>
        <end position="89"/>
    </location>
</feature>
<evidence type="ECO:0000313" key="3">
    <source>
        <dbReference type="Proteomes" id="UP000033986"/>
    </source>
</evidence>
<organism evidence="2 3">
    <name type="scientific">Candidatus Azambacteria bacterium GW2011_GWB1_42_17</name>
    <dbReference type="NCBI Taxonomy" id="1618615"/>
    <lineage>
        <taxon>Bacteria</taxon>
        <taxon>Candidatus Azamiibacteriota</taxon>
    </lineage>
</organism>
<dbReference type="Pfam" id="PF13644">
    <property type="entry name" value="DKNYY"/>
    <property type="match status" value="1"/>
</dbReference>
<keyword evidence="1" id="KW-1133">Transmembrane helix</keyword>
<keyword evidence="1" id="KW-0812">Transmembrane</keyword>
<accession>A0A0G0Z4F2</accession>